<dbReference type="Gene3D" id="1.10.3720.10">
    <property type="entry name" value="MetI-like"/>
    <property type="match status" value="1"/>
</dbReference>
<gene>
    <name evidence="11" type="ORF">QO034_08430</name>
</gene>
<evidence type="ECO:0000256" key="4">
    <source>
        <dbReference type="ARBA" id="ARBA00022475"/>
    </source>
</evidence>
<keyword evidence="6 9" id="KW-0812">Transmembrane</keyword>
<feature type="transmembrane region" description="Helical" evidence="9">
    <location>
        <begin position="45"/>
        <end position="65"/>
    </location>
</feature>
<comment type="subcellular location">
    <subcellularLocation>
        <location evidence="1">Cell inner membrane</location>
        <topology evidence="1">Multi-pass membrane protein</topology>
    </subcellularLocation>
    <subcellularLocation>
        <location evidence="9">Cell membrane</location>
        <topology evidence="9">Multi-pass membrane protein</topology>
    </subcellularLocation>
</comment>
<keyword evidence="4" id="KW-1003">Cell membrane</keyword>
<feature type="transmembrane region" description="Helical" evidence="9">
    <location>
        <begin position="115"/>
        <end position="137"/>
    </location>
</feature>
<dbReference type="Proteomes" id="UP001227126">
    <property type="component" value="Unassembled WGS sequence"/>
</dbReference>
<protein>
    <submittedName>
        <fullName evidence="11">ABC transporter permease subunit</fullName>
    </submittedName>
</protein>
<dbReference type="InterPro" id="IPR043429">
    <property type="entry name" value="ArtM/GltK/GlnP/TcyL/YhdX-like"/>
</dbReference>
<feature type="transmembrane region" description="Helical" evidence="9">
    <location>
        <begin position="77"/>
        <end position="103"/>
    </location>
</feature>
<keyword evidence="8 9" id="KW-0472">Membrane</keyword>
<dbReference type="PROSITE" id="PS50928">
    <property type="entry name" value="ABC_TM1"/>
    <property type="match status" value="1"/>
</dbReference>
<dbReference type="NCBIfam" id="TIGR01726">
    <property type="entry name" value="HEQRo_perm_3TM"/>
    <property type="match status" value="1"/>
</dbReference>
<name>A0ABT7FDE3_9RHOB</name>
<evidence type="ECO:0000256" key="8">
    <source>
        <dbReference type="ARBA" id="ARBA00023136"/>
    </source>
</evidence>
<evidence type="ECO:0000313" key="11">
    <source>
        <dbReference type="EMBL" id="MDK3073131.1"/>
    </source>
</evidence>
<evidence type="ECO:0000256" key="1">
    <source>
        <dbReference type="ARBA" id="ARBA00004429"/>
    </source>
</evidence>
<dbReference type="EMBL" id="JASNJE010000007">
    <property type="protein sequence ID" value="MDK3073131.1"/>
    <property type="molecule type" value="Genomic_DNA"/>
</dbReference>
<dbReference type="RefSeq" id="WP_284485069.1">
    <property type="nucleotide sequence ID" value="NZ_JASNJE010000007.1"/>
</dbReference>
<evidence type="ECO:0000256" key="3">
    <source>
        <dbReference type="ARBA" id="ARBA00022448"/>
    </source>
</evidence>
<feature type="transmembrane region" description="Helical" evidence="9">
    <location>
        <begin position="182"/>
        <end position="201"/>
    </location>
</feature>
<dbReference type="InterPro" id="IPR000515">
    <property type="entry name" value="MetI-like"/>
</dbReference>
<keyword evidence="3 9" id="KW-0813">Transport</keyword>
<comment type="caution">
    <text evidence="11">The sequence shown here is derived from an EMBL/GenBank/DDBJ whole genome shotgun (WGS) entry which is preliminary data.</text>
</comment>
<keyword evidence="5" id="KW-0997">Cell inner membrane</keyword>
<feature type="domain" description="ABC transmembrane type-1" evidence="10">
    <location>
        <begin position="41"/>
        <end position="245"/>
    </location>
</feature>
<dbReference type="PANTHER" id="PTHR30614:SF10">
    <property type="entry name" value="ARGININE ABC TRANSPORTER PERMEASE PROTEIN ARTM"/>
    <property type="match status" value="1"/>
</dbReference>
<organism evidence="11 12">
    <name type="scientific">Sedimentitalea xiamensis</name>
    <dbReference type="NCBI Taxonomy" id="3050037"/>
    <lineage>
        <taxon>Bacteria</taxon>
        <taxon>Pseudomonadati</taxon>
        <taxon>Pseudomonadota</taxon>
        <taxon>Alphaproteobacteria</taxon>
        <taxon>Rhodobacterales</taxon>
        <taxon>Paracoccaceae</taxon>
        <taxon>Sedimentitalea</taxon>
    </lineage>
</organism>
<dbReference type="InterPro" id="IPR035906">
    <property type="entry name" value="MetI-like_sf"/>
</dbReference>
<evidence type="ECO:0000256" key="2">
    <source>
        <dbReference type="ARBA" id="ARBA00010072"/>
    </source>
</evidence>
<dbReference type="PANTHER" id="PTHR30614">
    <property type="entry name" value="MEMBRANE COMPONENT OF AMINO ACID ABC TRANSPORTER"/>
    <property type="match status" value="1"/>
</dbReference>
<feature type="transmembrane region" description="Helical" evidence="9">
    <location>
        <begin position="221"/>
        <end position="245"/>
    </location>
</feature>
<evidence type="ECO:0000256" key="5">
    <source>
        <dbReference type="ARBA" id="ARBA00022519"/>
    </source>
</evidence>
<evidence type="ECO:0000256" key="6">
    <source>
        <dbReference type="ARBA" id="ARBA00022692"/>
    </source>
</evidence>
<reference evidence="11 12" key="1">
    <citation type="submission" date="2023-05" db="EMBL/GenBank/DDBJ databases">
        <title>Sedimentitalea sp. nov. JM2-8.</title>
        <authorList>
            <person name="Huang J."/>
        </authorList>
    </citation>
    <scope>NUCLEOTIDE SEQUENCE [LARGE SCALE GENOMIC DNA]</scope>
    <source>
        <strain evidence="11 12">JM2-8</strain>
    </source>
</reference>
<dbReference type="SUPFAM" id="SSF161098">
    <property type="entry name" value="MetI-like"/>
    <property type="match status" value="1"/>
</dbReference>
<evidence type="ECO:0000259" key="10">
    <source>
        <dbReference type="PROSITE" id="PS50928"/>
    </source>
</evidence>
<keyword evidence="7 9" id="KW-1133">Transmembrane helix</keyword>
<dbReference type="CDD" id="cd06261">
    <property type="entry name" value="TM_PBP2"/>
    <property type="match status" value="1"/>
</dbReference>
<evidence type="ECO:0000256" key="7">
    <source>
        <dbReference type="ARBA" id="ARBA00022989"/>
    </source>
</evidence>
<accession>A0ABT7FDE3</accession>
<proteinExistence type="inferred from homology"/>
<sequence length="269" mass="30833">MSDCLQTIQDYGLRSLGFGERLLPREGFTFCEQATLIGSGMIWNIYFGVMALLTGFFLATALAVAKGSPNPWFRKPAEWFIFVFRGSPLFIQFFFAYFLFLSLKNVNPFFSPFTAAWLGALIVLFLNTAAYTGEIFYGALRSIPKGDTEAADAYGMSGWPRFKRIIWPTMLRLAWPAYTNEAIFLFHATTLVFFSGFPAWQQRGDALYYASYFADKTFNPFVPYPILAGYFILFTLVIVFVFGLIGKHLNRHLPQPERQRIRLRPNLIR</sequence>
<dbReference type="Pfam" id="PF00528">
    <property type="entry name" value="BPD_transp_1"/>
    <property type="match status" value="1"/>
</dbReference>
<evidence type="ECO:0000313" key="12">
    <source>
        <dbReference type="Proteomes" id="UP001227126"/>
    </source>
</evidence>
<dbReference type="InterPro" id="IPR010065">
    <property type="entry name" value="AA_ABC_transptr_permease_3TM"/>
</dbReference>
<comment type="similarity">
    <text evidence="2">Belongs to the binding-protein-dependent transport system permease family. HisMQ subfamily.</text>
</comment>
<keyword evidence="12" id="KW-1185">Reference proteome</keyword>
<evidence type="ECO:0000256" key="9">
    <source>
        <dbReference type="RuleBase" id="RU363032"/>
    </source>
</evidence>